<evidence type="ECO:0000313" key="2">
    <source>
        <dbReference type="Proteomes" id="UP000613177"/>
    </source>
</evidence>
<proteinExistence type="predicted"/>
<dbReference type="AlphaFoldDB" id="A0A8H7SIU5"/>
<comment type="caution">
    <text evidence="1">The sequence shown here is derived from an EMBL/GenBank/DDBJ whole genome shotgun (WGS) entry which is preliminary data.</text>
</comment>
<dbReference type="Proteomes" id="UP000613177">
    <property type="component" value="Unassembled WGS sequence"/>
</dbReference>
<reference evidence="1" key="1">
    <citation type="submission" date="2021-01" db="EMBL/GenBank/DDBJ databases">
        <title>Metabolic potential, ecology and presence of endohyphal bacteria is reflected in genomic diversity of Mucoromycotina.</title>
        <authorList>
            <person name="Muszewska A."/>
            <person name="Okrasinska A."/>
            <person name="Steczkiewicz K."/>
            <person name="Drgas O."/>
            <person name="Orlowska M."/>
            <person name="Perlinska-Lenart U."/>
            <person name="Aleksandrzak-Piekarczyk T."/>
            <person name="Szatraj K."/>
            <person name="Zielenkiewicz U."/>
            <person name="Pilsyk S."/>
            <person name="Malc E."/>
            <person name="Mieczkowski P."/>
            <person name="Kruszewska J.S."/>
            <person name="Biernat P."/>
            <person name="Pawlowska J."/>
        </authorList>
    </citation>
    <scope>NUCLEOTIDE SEQUENCE</scope>
    <source>
        <strain evidence="1">WA0000018081</strain>
    </source>
</reference>
<protein>
    <submittedName>
        <fullName evidence="1">Uncharacterized protein</fullName>
    </submittedName>
</protein>
<accession>A0A8H7SIU5</accession>
<keyword evidence="2" id="KW-1185">Reference proteome</keyword>
<dbReference type="EMBL" id="JAEPRE010000194">
    <property type="protein sequence ID" value="KAG2230575.1"/>
    <property type="molecule type" value="Genomic_DNA"/>
</dbReference>
<organism evidence="1 2">
    <name type="scientific">Thamnidium elegans</name>
    <dbReference type="NCBI Taxonomy" id="101142"/>
    <lineage>
        <taxon>Eukaryota</taxon>
        <taxon>Fungi</taxon>
        <taxon>Fungi incertae sedis</taxon>
        <taxon>Mucoromycota</taxon>
        <taxon>Mucoromycotina</taxon>
        <taxon>Mucoromycetes</taxon>
        <taxon>Mucorales</taxon>
        <taxon>Mucorineae</taxon>
        <taxon>Mucoraceae</taxon>
        <taxon>Thamnidium</taxon>
    </lineage>
</organism>
<sequence length="245" mass="27948">MFSANLLMGNRLTELKYINALKLSLSHIFDKGELILAISKKRTLMLESNEDNGLDILDILSKHVIVDSAISPNTDESELTSYRKFIKIFDDIFDGTNLDLVDGEIPCQTTKAIAKNQENLFGNKILLNKGFGRRIDLILSTKGSEFSSSEWKKNQEDVANVFVVGMDWTGSLLYKWREHHLKLKNILLPAIRKVEHDTFFDAVLGQATTMGLKSPNIYRTSTRPHLKKDITYDSNDDNEEEEEDY</sequence>
<gene>
    <name evidence="1" type="ORF">INT48_006880</name>
</gene>
<evidence type="ECO:0000313" key="1">
    <source>
        <dbReference type="EMBL" id="KAG2230575.1"/>
    </source>
</evidence>
<name>A0A8H7SIU5_9FUNG</name>